<proteinExistence type="predicted"/>
<dbReference type="EMBL" id="FOGV01000006">
    <property type="protein sequence ID" value="SER79043.1"/>
    <property type="molecule type" value="Genomic_DNA"/>
</dbReference>
<dbReference type="Gene3D" id="3.40.30.10">
    <property type="entry name" value="Glutaredoxin"/>
    <property type="match status" value="1"/>
</dbReference>
<dbReference type="CDD" id="cd02980">
    <property type="entry name" value="TRX_Fd_family"/>
    <property type="match status" value="1"/>
</dbReference>
<dbReference type="Proteomes" id="UP000199318">
    <property type="component" value="Unassembled WGS sequence"/>
</dbReference>
<accession>A0A1H9S3W0</accession>
<gene>
    <name evidence="2" type="ORF">SAMN05444126_10615</name>
</gene>
<dbReference type="OrthoDB" id="9761899at2"/>
<name>A0A1H9S3W0_9BACI</name>
<organism evidence="2 3">
    <name type="scientific">Salisediminibacterium halotolerans</name>
    <dbReference type="NCBI Taxonomy" id="517425"/>
    <lineage>
        <taxon>Bacteria</taxon>
        <taxon>Bacillati</taxon>
        <taxon>Bacillota</taxon>
        <taxon>Bacilli</taxon>
        <taxon>Bacillales</taxon>
        <taxon>Bacillaceae</taxon>
        <taxon>Salisediminibacterium</taxon>
    </lineage>
</organism>
<feature type="compositionally biased region" description="Basic residues" evidence="1">
    <location>
        <begin position="130"/>
        <end position="141"/>
    </location>
</feature>
<dbReference type="STRING" id="1464123.SAMN05444126_10615"/>
<sequence length="141" mass="16239">MGKRDLSTLEHHLFVCQGDTCKKNGAKQLRKNLKQAVEERGLKKSVLVTKTECLDRCNDKCTAVDYPAGVWYKDLNPTDAPKLAEMIETNDVWPEKTSYIRDERGFSKEMPSSIKVFYPEGKTKPEKEKKKTKKKKKKKSN</sequence>
<dbReference type="RefSeq" id="WP_093072312.1">
    <property type="nucleotide sequence ID" value="NZ_FOGV01000006.1"/>
</dbReference>
<keyword evidence="3" id="KW-1185">Reference proteome</keyword>
<reference evidence="3" key="1">
    <citation type="submission" date="2016-10" db="EMBL/GenBank/DDBJ databases">
        <authorList>
            <person name="de Groot N.N."/>
        </authorList>
    </citation>
    <scope>NUCLEOTIDE SEQUENCE [LARGE SCALE GENOMIC DNA]</scope>
    <source>
        <strain evidence="3">10nlg</strain>
    </source>
</reference>
<evidence type="ECO:0000313" key="3">
    <source>
        <dbReference type="Proteomes" id="UP000199318"/>
    </source>
</evidence>
<evidence type="ECO:0008006" key="4">
    <source>
        <dbReference type="Google" id="ProtNLM"/>
    </source>
</evidence>
<feature type="region of interest" description="Disordered" evidence="1">
    <location>
        <begin position="117"/>
        <end position="141"/>
    </location>
</feature>
<protein>
    <recommendedName>
        <fullName evidence="4">(2Fe-2S) ferredoxin</fullName>
    </recommendedName>
</protein>
<evidence type="ECO:0000313" key="2">
    <source>
        <dbReference type="EMBL" id="SER79043.1"/>
    </source>
</evidence>
<dbReference type="SUPFAM" id="SSF52833">
    <property type="entry name" value="Thioredoxin-like"/>
    <property type="match status" value="1"/>
</dbReference>
<comment type="caution">
    <text evidence="2">The sequence shown here is derived from an EMBL/GenBank/DDBJ whole genome shotgun (WGS) entry which is preliminary data.</text>
</comment>
<dbReference type="AlphaFoldDB" id="A0A1H9S3W0"/>
<evidence type="ECO:0000256" key="1">
    <source>
        <dbReference type="SAM" id="MobiDB-lite"/>
    </source>
</evidence>
<dbReference type="InterPro" id="IPR036249">
    <property type="entry name" value="Thioredoxin-like_sf"/>
</dbReference>